<evidence type="ECO:0000313" key="4">
    <source>
        <dbReference type="Proteomes" id="UP000225275"/>
    </source>
</evidence>
<dbReference type="InterPro" id="IPR029052">
    <property type="entry name" value="Metallo-depent_PP-like"/>
</dbReference>
<protein>
    <submittedName>
        <fullName evidence="3">Phosphatase</fullName>
    </submittedName>
</protein>
<organism evidence="3 4">
    <name type="scientific">Lactococcus lactis</name>
    <dbReference type="NCBI Taxonomy" id="1358"/>
    <lineage>
        <taxon>Bacteria</taxon>
        <taxon>Bacillati</taxon>
        <taxon>Bacillota</taxon>
        <taxon>Bacilli</taxon>
        <taxon>Lactobacillales</taxon>
        <taxon>Streptococcaceae</taxon>
        <taxon>Lactococcus</taxon>
    </lineage>
</organism>
<dbReference type="GO" id="GO:0009245">
    <property type="term" value="P:lipid A biosynthetic process"/>
    <property type="evidence" value="ECO:0007669"/>
    <property type="project" value="TreeGrafter"/>
</dbReference>
<dbReference type="GO" id="GO:0016020">
    <property type="term" value="C:membrane"/>
    <property type="evidence" value="ECO:0007669"/>
    <property type="project" value="GOC"/>
</dbReference>
<sequence length="280" mass="31556">MKIKKIVFSLIILIILTLLGAFFYAFKVEPYRVVVNEHQLNVSKTKANLKIVQLSDLHIKKDFNANHLYKVIKKTNEQNPDFIIFSGDLYDNYSQYNENEAVISKLKTLKAKYGKIAIWGNRDYGGGAVREYENIMIESGFSLLRNENQVFTLANERKILFTGLDDALLGNPQFASSSQMLETSYDILLTHEPDEVRHYRNKGYELILSGHSHGGQINIPFIPQVQKKATSLMSHSDNYTGGLYNLGGNEKLYVNTGVGTTHVSARFGVAPEIAVFNIGI</sequence>
<dbReference type="PANTHER" id="PTHR31302:SF25">
    <property type="entry name" value="PHOSPHOESTERASE"/>
    <property type="match status" value="1"/>
</dbReference>
<dbReference type="InterPro" id="IPR051158">
    <property type="entry name" value="Metallophosphoesterase_sf"/>
</dbReference>
<feature type="domain" description="Calcineurin-like phosphoesterase" evidence="2">
    <location>
        <begin position="49"/>
        <end position="214"/>
    </location>
</feature>
<keyword evidence="1" id="KW-1133">Transmembrane helix</keyword>
<dbReference type="EMBL" id="MTJS01000002">
    <property type="protein sequence ID" value="PFG88839.1"/>
    <property type="molecule type" value="Genomic_DNA"/>
</dbReference>
<reference evidence="3" key="1">
    <citation type="submission" date="2017-01" db="EMBL/GenBank/DDBJ databases">
        <authorList>
            <person name="Lo R."/>
        </authorList>
    </citation>
    <scope>NUCLEOTIDE SEQUENCE</scope>
    <source>
        <strain evidence="3">537</strain>
    </source>
</reference>
<dbReference type="Gene3D" id="3.60.21.10">
    <property type="match status" value="1"/>
</dbReference>
<dbReference type="PANTHER" id="PTHR31302">
    <property type="entry name" value="TRANSMEMBRANE PROTEIN WITH METALLOPHOSPHOESTERASE DOMAIN-RELATED"/>
    <property type="match status" value="1"/>
</dbReference>
<dbReference type="GO" id="GO:0008758">
    <property type="term" value="F:UDP-2,3-diacylglucosamine hydrolase activity"/>
    <property type="evidence" value="ECO:0007669"/>
    <property type="project" value="TreeGrafter"/>
</dbReference>
<feature type="transmembrane region" description="Helical" evidence="1">
    <location>
        <begin position="7"/>
        <end position="26"/>
    </location>
</feature>
<evidence type="ECO:0000313" key="3">
    <source>
        <dbReference type="EMBL" id="PFG88839.1"/>
    </source>
</evidence>
<evidence type="ECO:0000259" key="2">
    <source>
        <dbReference type="Pfam" id="PF00149"/>
    </source>
</evidence>
<dbReference type="AlphaFoldDB" id="A0AAP8E0W1"/>
<dbReference type="Proteomes" id="UP000225275">
    <property type="component" value="Unassembled WGS sequence"/>
</dbReference>
<comment type="caution">
    <text evidence="3">The sequence shown here is derived from an EMBL/GenBank/DDBJ whole genome shotgun (WGS) entry which is preliminary data.</text>
</comment>
<accession>A0AAP8E0W1</accession>
<keyword evidence="1" id="KW-0472">Membrane</keyword>
<proteinExistence type="predicted"/>
<dbReference type="InterPro" id="IPR004843">
    <property type="entry name" value="Calcineurin-like_PHP"/>
</dbReference>
<dbReference type="Pfam" id="PF00149">
    <property type="entry name" value="Metallophos"/>
    <property type="match status" value="1"/>
</dbReference>
<dbReference type="SUPFAM" id="SSF56300">
    <property type="entry name" value="Metallo-dependent phosphatases"/>
    <property type="match status" value="1"/>
</dbReference>
<dbReference type="CDD" id="cd07385">
    <property type="entry name" value="MPP_YkuE_C"/>
    <property type="match status" value="1"/>
</dbReference>
<evidence type="ECO:0000256" key="1">
    <source>
        <dbReference type="SAM" id="Phobius"/>
    </source>
</evidence>
<keyword evidence="1" id="KW-0812">Transmembrane</keyword>
<name>A0AAP8E0W1_9LACT</name>
<dbReference type="RefSeq" id="WP_098393427.1">
    <property type="nucleotide sequence ID" value="NZ_CP042408.1"/>
</dbReference>
<reference evidence="3" key="2">
    <citation type="journal article" date="2018" name="Food Control">
        <title>Characterization of Lactococcus lactis isolates from herbs, fruits and vegetables for use as biopreservatives against Listeria monocytogenes in cheese.</title>
        <authorList>
            <person name="Ho V."/>
            <person name="Lo R."/>
            <person name="Bansal N."/>
            <person name="Turner M.S."/>
        </authorList>
    </citation>
    <scope>NUCLEOTIDE SEQUENCE</scope>
    <source>
        <strain evidence="3">537</strain>
    </source>
</reference>
<gene>
    <name evidence="3" type="ORF">BW154_04935</name>
</gene>